<keyword evidence="3" id="KW-0804">Transcription</keyword>
<organism evidence="5 6">
    <name type="scientific">Phytoactinopolyspora mesophila</name>
    <dbReference type="NCBI Taxonomy" id="2650750"/>
    <lineage>
        <taxon>Bacteria</taxon>
        <taxon>Bacillati</taxon>
        <taxon>Actinomycetota</taxon>
        <taxon>Actinomycetes</taxon>
        <taxon>Jiangellales</taxon>
        <taxon>Jiangellaceae</taxon>
        <taxon>Phytoactinopolyspora</taxon>
    </lineage>
</organism>
<dbReference type="InterPro" id="IPR000843">
    <property type="entry name" value="HTH_LacI"/>
</dbReference>
<sequence>MAKRPTVYDVAAEAGVSIATVSFAFTQPHRVKSSTLDAVLDAADRLGYIPSASARGLAKGRTGALGLYAYDYLVDASFDVRGDNAPSSGDDGRLFPLYVDEVQRGVQLECWDRGLALMIGGARTTDHVRRVTDIAGRVDGLICFAGAVDLAVLESLSERIPVVELGSAVRSAQLRTVMVDNRTAMRELALHLTRHHGLRRIEYFGGAGTAEFTQRWDGFVEAMHDAGETHRAAWPSRPGYAATTRESLDEVLSAGQHPEAIVCSTDQEALVVLDRLHELGIRVPQDIAVTGFDGILATQTASPALTTARQPMEEIGRVAVRELLDALDGRQADHGEPLPTQVVIRRSCGCGPTD</sequence>
<dbReference type="SUPFAM" id="SSF47413">
    <property type="entry name" value="lambda repressor-like DNA-binding domains"/>
    <property type="match status" value="1"/>
</dbReference>
<dbReference type="Pfam" id="PF13377">
    <property type="entry name" value="Peripla_BP_3"/>
    <property type="match status" value="1"/>
</dbReference>
<dbReference type="EMBL" id="WLZY01000007">
    <property type="protein sequence ID" value="NDL59435.1"/>
    <property type="molecule type" value="Genomic_DNA"/>
</dbReference>
<evidence type="ECO:0000313" key="6">
    <source>
        <dbReference type="Proteomes" id="UP000460435"/>
    </source>
</evidence>
<dbReference type="CDD" id="cd06267">
    <property type="entry name" value="PBP1_LacI_sugar_binding-like"/>
    <property type="match status" value="1"/>
</dbReference>
<accession>A0A7K3M830</accession>
<dbReference type="CDD" id="cd01392">
    <property type="entry name" value="HTH_LacI"/>
    <property type="match status" value="1"/>
</dbReference>
<evidence type="ECO:0000313" key="5">
    <source>
        <dbReference type="EMBL" id="NDL59435.1"/>
    </source>
</evidence>
<gene>
    <name evidence="5" type="ORF">F7O44_20390</name>
</gene>
<evidence type="ECO:0000256" key="3">
    <source>
        <dbReference type="ARBA" id="ARBA00023163"/>
    </source>
</evidence>
<evidence type="ECO:0000256" key="2">
    <source>
        <dbReference type="ARBA" id="ARBA00023125"/>
    </source>
</evidence>
<keyword evidence="1" id="KW-0805">Transcription regulation</keyword>
<name>A0A7K3M830_9ACTN</name>
<evidence type="ECO:0000256" key="1">
    <source>
        <dbReference type="ARBA" id="ARBA00023015"/>
    </source>
</evidence>
<dbReference type="InterPro" id="IPR010982">
    <property type="entry name" value="Lambda_DNA-bd_dom_sf"/>
</dbReference>
<dbReference type="InterPro" id="IPR028082">
    <property type="entry name" value="Peripla_BP_I"/>
</dbReference>
<proteinExistence type="predicted"/>
<dbReference type="GO" id="GO:0000976">
    <property type="term" value="F:transcription cis-regulatory region binding"/>
    <property type="evidence" value="ECO:0007669"/>
    <property type="project" value="TreeGrafter"/>
</dbReference>
<dbReference type="Proteomes" id="UP000460435">
    <property type="component" value="Unassembled WGS sequence"/>
</dbReference>
<dbReference type="PROSITE" id="PS50932">
    <property type="entry name" value="HTH_LACI_2"/>
    <property type="match status" value="1"/>
</dbReference>
<keyword evidence="2 5" id="KW-0238">DNA-binding</keyword>
<dbReference type="Pfam" id="PF00356">
    <property type="entry name" value="LacI"/>
    <property type="match status" value="1"/>
</dbReference>
<dbReference type="SUPFAM" id="SSF53822">
    <property type="entry name" value="Periplasmic binding protein-like I"/>
    <property type="match status" value="1"/>
</dbReference>
<evidence type="ECO:0000259" key="4">
    <source>
        <dbReference type="PROSITE" id="PS50932"/>
    </source>
</evidence>
<dbReference type="PANTHER" id="PTHR30146">
    <property type="entry name" value="LACI-RELATED TRANSCRIPTIONAL REPRESSOR"/>
    <property type="match status" value="1"/>
</dbReference>
<reference evidence="5 6" key="1">
    <citation type="submission" date="2019-11" db="EMBL/GenBank/DDBJ databases">
        <authorList>
            <person name="Li X.-J."/>
            <person name="Feng X.-M."/>
        </authorList>
    </citation>
    <scope>NUCLEOTIDE SEQUENCE [LARGE SCALE GENOMIC DNA]</scope>
    <source>
        <strain evidence="5 6">XMNu-373</strain>
    </source>
</reference>
<dbReference type="GO" id="GO:0003700">
    <property type="term" value="F:DNA-binding transcription factor activity"/>
    <property type="evidence" value="ECO:0007669"/>
    <property type="project" value="TreeGrafter"/>
</dbReference>
<dbReference type="InterPro" id="IPR046335">
    <property type="entry name" value="LacI/GalR-like_sensor"/>
</dbReference>
<dbReference type="RefSeq" id="WP_162452118.1">
    <property type="nucleotide sequence ID" value="NZ_WLZY01000007.1"/>
</dbReference>
<protein>
    <submittedName>
        <fullName evidence="5">LacI family DNA-binding transcriptional regulator</fullName>
    </submittedName>
</protein>
<dbReference type="Gene3D" id="1.10.260.40">
    <property type="entry name" value="lambda repressor-like DNA-binding domains"/>
    <property type="match status" value="1"/>
</dbReference>
<dbReference type="Gene3D" id="3.40.50.2300">
    <property type="match status" value="2"/>
</dbReference>
<dbReference type="SMART" id="SM00354">
    <property type="entry name" value="HTH_LACI"/>
    <property type="match status" value="1"/>
</dbReference>
<comment type="caution">
    <text evidence="5">The sequence shown here is derived from an EMBL/GenBank/DDBJ whole genome shotgun (WGS) entry which is preliminary data.</text>
</comment>
<dbReference type="PANTHER" id="PTHR30146:SF138">
    <property type="entry name" value="TRANSCRIPTIONAL REGULATORY PROTEIN"/>
    <property type="match status" value="1"/>
</dbReference>
<keyword evidence="6" id="KW-1185">Reference proteome</keyword>
<feature type="domain" description="HTH lacI-type" evidence="4">
    <location>
        <begin position="5"/>
        <end position="59"/>
    </location>
</feature>
<dbReference type="AlphaFoldDB" id="A0A7K3M830"/>